<dbReference type="InterPro" id="IPR038081">
    <property type="entry name" value="CalX-like_sf"/>
</dbReference>
<dbReference type="InterPro" id="IPR007346">
    <property type="entry name" value="Endonuclease-I"/>
</dbReference>
<dbReference type="PANTHER" id="PTHR33607">
    <property type="entry name" value="ENDONUCLEASE-1"/>
    <property type="match status" value="1"/>
</dbReference>
<name>A0A2T6BZX0_9FLAO</name>
<protein>
    <submittedName>
        <fullName evidence="8">Putative secreted protein (Por secretion system target)</fullName>
    </submittedName>
</protein>
<accession>A0A2T6BZX0</accession>
<feature type="chain" id="PRO_5015699156" evidence="6">
    <location>
        <begin position="20"/>
        <end position="650"/>
    </location>
</feature>
<comment type="similarity">
    <text evidence="1">Belongs to the EndA/NucM nuclease family.</text>
</comment>
<dbReference type="Gene3D" id="2.60.40.2030">
    <property type="match status" value="1"/>
</dbReference>
<evidence type="ECO:0000256" key="4">
    <source>
        <dbReference type="ARBA" id="ARBA00022801"/>
    </source>
</evidence>
<feature type="domain" description="Secretion system C-terminal sorting" evidence="7">
    <location>
        <begin position="582"/>
        <end position="649"/>
    </location>
</feature>
<evidence type="ECO:0000256" key="6">
    <source>
        <dbReference type="SAM" id="SignalP"/>
    </source>
</evidence>
<dbReference type="RefSeq" id="WP_108114768.1">
    <property type="nucleotide sequence ID" value="NZ_QBKT01000004.1"/>
</dbReference>
<evidence type="ECO:0000256" key="5">
    <source>
        <dbReference type="SAM" id="MobiDB-lite"/>
    </source>
</evidence>
<dbReference type="SUPFAM" id="SSF141072">
    <property type="entry name" value="CalX-like"/>
    <property type="match status" value="1"/>
</dbReference>
<dbReference type="Pfam" id="PF04231">
    <property type="entry name" value="Endonuclease_1"/>
    <property type="match status" value="2"/>
</dbReference>
<dbReference type="GO" id="GO:0004518">
    <property type="term" value="F:nuclease activity"/>
    <property type="evidence" value="ECO:0007669"/>
    <property type="project" value="UniProtKB-KW"/>
</dbReference>
<dbReference type="PANTHER" id="PTHR33607:SF2">
    <property type="entry name" value="ENDONUCLEASE-1"/>
    <property type="match status" value="1"/>
</dbReference>
<dbReference type="SUPFAM" id="SSF54060">
    <property type="entry name" value="His-Me finger endonucleases"/>
    <property type="match status" value="1"/>
</dbReference>
<dbReference type="AlphaFoldDB" id="A0A2T6BZX0"/>
<evidence type="ECO:0000256" key="3">
    <source>
        <dbReference type="ARBA" id="ARBA00022729"/>
    </source>
</evidence>
<keyword evidence="4" id="KW-0378">Hydrolase</keyword>
<dbReference type="NCBIfam" id="TIGR04183">
    <property type="entry name" value="Por_Secre_tail"/>
    <property type="match status" value="1"/>
</dbReference>
<dbReference type="EMBL" id="QBKT01000004">
    <property type="protein sequence ID" value="PTX61537.1"/>
    <property type="molecule type" value="Genomic_DNA"/>
</dbReference>
<evidence type="ECO:0000259" key="7">
    <source>
        <dbReference type="Pfam" id="PF18962"/>
    </source>
</evidence>
<organism evidence="8 9">
    <name type="scientific">Kordia periserrulae</name>
    <dbReference type="NCBI Taxonomy" id="701523"/>
    <lineage>
        <taxon>Bacteria</taxon>
        <taxon>Pseudomonadati</taxon>
        <taxon>Bacteroidota</taxon>
        <taxon>Flavobacteriia</taxon>
        <taxon>Flavobacteriales</taxon>
        <taxon>Flavobacteriaceae</taxon>
        <taxon>Kordia</taxon>
    </lineage>
</organism>
<reference evidence="8 9" key="1">
    <citation type="submission" date="2018-04" db="EMBL/GenBank/DDBJ databases">
        <title>Genomic Encyclopedia of Archaeal and Bacterial Type Strains, Phase II (KMG-II): from individual species to whole genera.</title>
        <authorList>
            <person name="Goeker M."/>
        </authorList>
    </citation>
    <scope>NUCLEOTIDE SEQUENCE [LARGE SCALE GENOMIC DNA]</scope>
    <source>
        <strain evidence="8 9">DSM 25731</strain>
    </source>
</reference>
<sequence>MKKLFPLFVLLLVSQLAISQVVINEIDCDTPGTDTGEFIELKSDTPNFPLDGYVLVLFNGSTSGNDSSYFALDLDGQTTDVNGLLLIGSNTVSPVPQLIIGANVIQNGADAVAIYQASGFDFPQGTQATTTNLIDAIVYDTGEADDVGLLTLLGLTEQISEGGNNNTNSIQRNETDGTYYTATPTPRQLNDGSGIVLNGIAINVANNQYTEGETFTIEFTTEMPVSSNLDITFTLDNGTFDAADYTGTTTVTIPTGQSSITTNITLVDDTLDEGDEELIIDLIDNFSVEYIILNDEVLIRAVDDDFTVAPFGTPLNPTFGVVTSTAPTGYYDTMDGLADANLRDAMQAIIADPAVVRAQTYADVYDILREADQNPANSNQVWLVYTEQGRAKLDVQSGSNNTGTWNREHTFPRSLAGYNSIEADDVADGRDVFWVTRADSLRHGNSDGHALRAADGPENSSRGNQHYGQYTGPTGTAGSFRGDVARSVFFLAVRYNGLSVENGFPATTGQIGDLATLLDWHRNDPPDDFEMNRNNVVYTWQFNRNPFIDHPELVEHLWGNQIGVAWQQPLSTEEFTAETIKLYPNPAKNHITIAGIQQEASIEIFSVDGRKLQTSQFSGTTQIPLQLQSGMYVAKITVDEKTVTKKIIIQ</sequence>
<dbReference type="Pfam" id="PF18962">
    <property type="entry name" value="Por_Secre_tail"/>
    <property type="match status" value="1"/>
</dbReference>
<feature type="region of interest" description="Disordered" evidence="5">
    <location>
        <begin position="446"/>
        <end position="475"/>
    </location>
</feature>
<feature type="compositionally biased region" description="Polar residues" evidence="5">
    <location>
        <begin position="458"/>
        <end position="475"/>
    </location>
</feature>
<dbReference type="OrthoDB" id="5485925at2"/>
<proteinExistence type="inferred from homology"/>
<dbReference type="GO" id="GO:0016787">
    <property type="term" value="F:hydrolase activity"/>
    <property type="evidence" value="ECO:0007669"/>
    <property type="project" value="UniProtKB-KW"/>
</dbReference>
<evidence type="ECO:0000256" key="1">
    <source>
        <dbReference type="ARBA" id="ARBA00006429"/>
    </source>
</evidence>
<keyword evidence="3 6" id="KW-0732">Signal</keyword>
<keyword evidence="9" id="KW-1185">Reference proteome</keyword>
<evidence type="ECO:0000256" key="2">
    <source>
        <dbReference type="ARBA" id="ARBA00022722"/>
    </source>
</evidence>
<dbReference type="Proteomes" id="UP000244090">
    <property type="component" value="Unassembled WGS sequence"/>
</dbReference>
<dbReference type="InterPro" id="IPR044925">
    <property type="entry name" value="His-Me_finger_sf"/>
</dbReference>
<feature type="signal peptide" evidence="6">
    <location>
        <begin position="1"/>
        <end position="19"/>
    </location>
</feature>
<keyword evidence="2" id="KW-0540">Nuclease</keyword>
<evidence type="ECO:0000313" key="9">
    <source>
        <dbReference type="Proteomes" id="UP000244090"/>
    </source>
</evidence>
<gene>
    <name evidence="8" type="ORF">C8N46_104180</name>
</gene>
<evidence type="ECO:0000313" key="8">
    <source>
        <dbReference type="EMBL" id="PTX61537.1"/>
    </source>
</evidence>
<comment type="caution">
    <text evidence="8">The sequence shown here is derived from an EMBL/GenBank/DDBJ whole genome shotgun (WGS) entry which is preliminary data.</text>
</comment>
<dbReference type="InterPro" id="IPR026444">
    <property type="entry name" value="Secre_tail"/>
</dbReference>